<accession>A0A1W0WGF6</accession>
<sequence>MLTIGQPAATIISHLRAGSSVAQIVALNQNLESYSSIRRVKFELAAGVEEKQRKKQKTTKEENRLENGRHDRPPLDPCDDFPHHPVLCRKMFRVLPKTPPNVMISARVLVKVALPSSF</sequence>
<feature type="region of interest" description="Disordered" evidence="1">
    <location>
        <begin position="48"/>
        <end position="78"/>
    </location>
</feature>
<evidence type="ECO:0000313" key="3">
    <source>
        <dbReference type="Proteomes" id="UP000192578"/>
    </source>
</evidence>
<protein>
    <submittedName>
        <fullName evidence="2">Uncharacterized protein</fullName>
    </submittedName>
</protein>
<organism evidence="2 3">
    <name type="scientific">Hypsibius exemplaris</name>
    <name type="common">Freshwater tardigrade</name>
    <dbReference type="NCBI Taxonomy" id="2072580"/>
    <lineage>
        <taxon>Eukaryota</taxon>
        <taxon>Metazoa</taxon>
        <taxon>Ecdysozoa</taxon>
        <taxon>Tardigrada</taxon>
        <taxon>Eutardigrada</taxon>
        <taxon>Parachela</taxon>
        <taxon>Hypsibioidea</taxon>
        <taxon>Hypsibiidae</taxon>
        <taxon>Hypsibius</taxon>
    </lineage>
</organism>
<evidence type="ECO:0000313" key="2">
    <source>
        <dbReference type="EMBL" id="OQV14280.1"/>
    </source>
</evidence>
<dbReference type="Proteomes" id="UP000192578">
    <property type="component" value="Unassembled WGS sequence"/>
</dbReference>
<dbReference type="EMBL" id="MTYJ01000107">
    <property type="protein sequence ID" value="OQV14280.1"/>
    <property type="molecule type" value="Genomic_DNA"/>
</dbReference>
<evidence type="ECO:0000256" key="1">
    <source>
        <dbReference type="SAM" id="MobiDB-lite"/>
    </source>
</evidence>
<proteinExistence type="predicted"/>
<gene>
    <name evidence="2" type="ORF">BV898_11517</name>
</gene>
<keyword evidence="3" id="KW-1185">Reference proteome</keyword>
<feature type="compositionally biased region" description="Basic and acidic residues" evidence="1">
    <location>
        <begin position="48"/>
        <end position="74"/>
    </location>
</feature>
<name>A0A1W0WGF6_HYPEX</name>
<comment type="caution">
    <text evidence="2">The sequence shown here is derived from an EMBL/GenBank/DDBJ whole genome shotgun (WGS) entry which is preliminary data.</text>
</comment>
<dbReference type="AlphaFoldDB" id="A0A1W0WGF6"/>
<reference evidence="3" key="1">
    <citation type="submission" date="2017-01" db="EMBL/GenBank/DDBJ databases">
        <title>Comparative genomics of anhydrobiosis in the tardigrade Hypsibius dujardini.</title>
        <authorList>
            <person name="Yoshida Y."/>
            <person name="Koutsovoulos G."/>
            <person name="Laetsch D."/>
            <person name="Stevens L."/>
            <person name="Kumar S."/>
            <person name="Horikawa D."/>
            <person name="Ishino K."/>
            <person name="Komine S."/>
            <person name="Tomita M."/>
            <person name="Blaxter M."/>
            <person name="Arakawa K."/>
        </authorList>
    </citation>
    <scope>NUCLEOTIDE SEQUENCE [LARGE SCALE GENOMIC DNA]</scope>
    <source>
        <strain evidence="3">Z151</strain>
    </source>
</reference>